<dbReference type="Gene3D" id="3.40.50.11700">
    <property type="match status" value="1"/>
</dbReference>
<gene>
    <name evidence="1" type="ORF">CM19_12720</name>
</gene>
<dbReference type="InterPro" id="IPR036388">
    <property type="entry name" value="WH-like_DNA-bd_sf"/>
</dbReference>
<dbReference type="InterPro" id="IPR036390">
    <property type="entry name" value="WH_DNA-bd_sf"/>
</dbReference>
<evidence type="ECO:0000313" key="2">
    <source>
        <dbReference type="Proteomes" id="UP000024332"/>
    </source>
</evidence>
<evidence type="ECO:0008006" key="3">
    <source>
        <dbReference type="Google" id="ProtNLM"/>
    </source>
</evidence>
<sequence>MNKNLMEPKKYIVVATIGFTIDFVMRRVSDLGRENVSRIIAVSLDIGDESARKRVEGTFNVISRFLLGMNIQPGLQFIQSGKSAISSCRKILENAVSLSGNEGIVDLFLTGGSRVLVTSMLISALTLERNLAKKVQITSYGESFDTKFIMNVGQISAFISLGETHRQILEEIKKIGKEDFSPSDIIQKLGIPKSTFYKKLDELRESGLITRTNGRWVIAEGILDIL</sequence>
<dbReference type="SUPFAM" id="SSF46785">
    <property type="entry name" value="Winged helix' DNA-binding domain"/>
    <property type="match status" value="1"/>
</dbReference>
<proteinExistence type="predicted"/>
<comment type="caution">
    <text evidence="1">The sequence shown here is derived from an EMBL/GenBank/DDBJ whole genome shotgun (WGS) entry which is preliminary data.</text>
</comment>
<keyword evidence="2" id="KW-1185">Reference proteome</keyword>
<reference evidence="1 2" key="1">
    <citation type="submission" date="2014-03" db="EMBL/GenBank/DDBJ databases">
        <title>Draft genome sequence of the novel thermoacidophilic archaea Acidianus copahuensis ALE1 strain, isolated from Copahue volcanic area in Neuquen Argentina.</title>
        <authorList>
            <person name="Urbieta M.S."/>
            <person name="Rascovan N."/>
            <person name="Castro C."/>
            <person name="Revale S."/>
            <person name="Giaveno M.A."/>
            <person name="Vazquez M.P."/>
            <person name="Donati E.R."/>
        </authorList>
    </citation>
    <scope>NUCLEOTIDE SEQUENCE [LARGE SCALE GENOMIC DNA]</scope>
    <source>
        <strain evidence="1 2">ALE1</strain>
    </source>
</reference>
<organism evidence="1 2">
    <name type="scientific">Candidatus Acidianus copahuensis</name>
    <dbReference type="NCBI Taxonomy" id="1160895"/>
    <lineage>
        <taxon>Archaea</taxon>
        <taxon>Thermoproteota</taxon>
        <taxon>Thermoprotei</taxon>
        <taxon>Sulfolobales</taxon>
        <taxon>Sulfolobaceae</taxon>
        <taxon>Acidianus</taxon>
    </lineage>
</organism>
<accession>A0A031LJE3</accession>
<name>A0A031LJE3_9CREN</name>
<dbReference type="Proteomes" id="UP000024332">
    <property type="component" value="Unassembled WGS sequence"/>
</dbReference>
<dbReference type="EMBL" id="JFZT01000066">
    <property type="protein sequence ID" value="EZQ01615.1"/>
    <property type="molecule type" value="Genomic_DNA"/>
</dbReference>
<evidence type="ECO:0000313" key="1">
    <source>
        <dbReference type="EMBL" id="EZQ01615.1"/>
    </source>
</evidence>
<dbReference type="Gene3D" id="1.10.10.10">
    <property type="entry name" value="Winged helix-like DNA-binding domain superfamily/Winged helix DNA-binding domain"/>
    <property type="match status" value="1"/>
</dbReference>
<dbReference type="AlphaFoldDB" id="A0A031LJE3"/>
<dbReference type="Pfam" id="PF12840">
    <property type="entry name" value="HTH_20"/>
    <property type="match status" value="1"/>
</dbReference>
<protein>
    <recommendedName>
        <fullName evidence="3">CRISPR locus-related DNA-binding protein</fullName>
    </recommendedName>
</protein>